<dbReference type="SUPFAM" id="SSF52374">
    <property type="entry name" value="Nucleotidylyl transferase"/>
    <property type="match status" value="1"/>
</dbReference>
<evidence type="ECO:0000313" key="11">
    <source>
        <dbReference type="Proteomes" id="UP000035661"/>
    </source>
</evidence>
<dbReference type="GO" id="GO:0005524">
    <property type="term" value="F:ATP binding"/>
    <property type="evidence" value="ECO:0007669"/>
    <property type="project" value="UniProtKB-UniRule"/>
</dbReference>
<keyword evidence="5 8" id="KW-0648">Protein biosynthesis</keyword>
<feature type="binding site" evidence="8">
    <location>
        <begin position="13"/>
        <end position="15"/>
    </location>
    <ligand>
        <name>ATP</name>
        <dbReference type="ChEBI" id="CHEBI:30616"/>
    </ligand>
</feature>
<dbReference type="InterPro" id="IPR024109">
    <property type="entry name" value="Trp-tRNA-ligase_bac-type"/>
</dbReference>
<comment type="subunit">
    <text evidence="8">Homodimer.</text>
</comment>
<dbReference type="EMBL" id="CP011856">
    <property type="protein sequence ID" value="AKM54533.1"/>
    <property type="molecule type" value="Genomic_DNA"/>
</dbReference>
<feature type="short sequence motif" description="'KMSKS' region" evidence="8">
    <location>
        <begin position="203"/>
        <end position="207"/>
    </location>
</feature>
<feature type="short sequence motif" description="'HIGH' region" evidence="8">
    <location>
        <begin position="14"/>
        <end position="22"/>
    </location>
</feature>
<feature type="binding site" evidence="8">
    <location>
        <begin position="154"/>
        <end position="156"/>
    </location>
    <ligand>
        <name>ATP</name>
        <dbReference type="ChEBI" id="CHEBI:30616"/>
    </ligand>
</feature>
<feature type="binding site" evidence="8">
    <location>
        <begin position="203"/>
        <end position="207"/>
    </location>
    <ligand>
        <name>ATP</name>
        <dbReference type="ChEBI" id="CHEBI:30616"/>
    </ligand>
</feature>
<feature type="binding site" evidence="8">
    <location>
        <position position="194"/>
    </location>
    <ligand>
        <name>ATP</name>
        <dbReference type="ChEBI" id="CHEBI:30616"/>
    </ligand>
</feature>
<evidence type="ECO:0000256" key="2">
    <source>
        <dbReference type="ARBA" id="ARBA00022598"/>
    </source>
</evidence>
<dbReference type="KEGG" id="seri:SERIO_v1c09750"/>
<dbReference type="PANTHER" id="PTHR43766">
    <property type="entry name" value="TRYPTOPHAN--TRNA LIGASE, MITOCHONDRIAL"/>
    <property type="match status" value="1"/>
</dbReference>
<organism evidence="10 11">
    <name type="scientific">Spiroplasma eriocheiris</name>
    <dbReference type="NCBI Taxonomy" id="315358"/>
    <lineage>
        <taxon>Bacteria</taxon>
        <taxon>Bacillati</taxon>
        <taxon>Mycoplasmatota</taxon>
        <taxon>Mollicutes</taxon>
        <taxon>Entomoplasmatales</taxon>
        <taxon>Spiroplasmataceae</taxon>
        <taxon>Spiroplasma</taxon>
    </lineage>
</organism>
<comment type="similarity">
    <text evidence="1 8 9">Belongs to the class-I aminoacyl-tRNA synthetase family.</text>
</comment>
<dbReference type="STRING" id="315358.SERIO_v1c09750"/>
<feature type="binding site" evidence="8">
    <location>
        <position position="142"/>
    </location>
    <ligand>
        <name>L-tryptophan</name>
        <dbReference type="ChEBI" id="CHEBI:57912"/>
    </ligand>
</feature>
<evidence type="ECO:0000256" key="4">
    <source>
        <dbReference type="ARBA" id="ARBA00022840"/>
    </source>
</evidence>
<reference evidence="11" key="2">
    <citation type="submission" date="2015-06" db="EMBL/GenBank/DDBJ databases">
        <title>Complete genome sequence of Spiroplasma eriocheiris TDA-040725-5 (DSM 21848).</title>
        <authorList>
            <person name="Lo W.-S."/>
            <person name="Kuo C.-H."/>
        </authorList>
    </citation>
    <scope>NUCLEOTIDE SEQUENCE [LARGE SCALE GENOMIC DNA]</scope>
    <source>
        <strain evidence="11">TDA-040725-5</strain>
    </source>
</reference>
<keyword evidence="2 8" id="KW-0436">Ligase</keyword>
<dbReference type="FunFam" id="1.10.240.10:FF:000002">
    <property type="entry name" value="Tryptophan--tRNA ligase"/>
    <property type="match status" value="1"/>
</dbReference>
<comment type="function">
    <text evidence="8">Catalyzes the attachment of tryptophan to tRNA(Trp).</text>
</comment>
<dbReference type="PATRIC" id="fig|743698.3.peg.984"/>
<dbReference type="NCBIfam" id="TIGR00233">
    <property type="entry name" value="trpS"/>
    <property type="match status" value="1"/>
</dbReference>
<evidence type="ECO:0000256" key="9">
    <source>
        <dbReference type="RuleBase" id="RU363036"/>
    </source>
</evidence>
<keyword evidence="11" id="KW-1185">Reference proteome</keyword>
<keyword evidence="4 8" id="KW-0067">ATP-binding</keyword>
<proteinExistence type="inferred from homology"/>
<evidence type="ECO:0000256" key="5">
    <source>
        <dbReference type="ARBA" id="ARBA00022917"/>
    </source>
</evidence>
<dbReference type="CDD" id="cd00806">
    <property type="entry name" value="TrpRS_core"/>
    <property type="match status" value="1"/>
</dbReference>
<protein>
    <recommendedName>
        <fullName evidence="8">Tryptophan--tRNA ligase</fullName>
        <ecNumber evidence="8">6.1.1.2</ecNumber>
    </recommendedName>
    <alternativeName>
        <fullName evidence="8">Tryptophanyl-tRNA synthetase</fullName>
        <shortName evidence="8">TrpRS</shortName>
    </alternativeName>
</protein>
<dbReference type="InterPro" id="IPR002306">
    <property type="entry name" value="Trp-tRNA-ligase"/>
</dbReference>
<sequence length="340" mass="37996">MNNEKPTILSGITTTGKLTLGNYIGAIKNFIELQKDNNLIIFVANLHAITIPIDQEELRANTKTMVALYYACGLDPEKSIIFIQSDVLEHTQLGHILLCNTTIGELSRMTQFKDKSVKMKAENGTEYIPTGLLTYPALMAADILLYDADLVPVGKDQKQHIELTRNIAERMNNKYNPNLFKIPDDFIPEVGSKIMDLQEPSKKMSKSSNNPKSYIGMLDTPEEIRKKIKSAVTDSEGVIRYDVENKPGVSNLLTIYAALKNITIEQAVSELQNLDYGTFKEAVASEIIKTLQPIQEKYHTIMNSDQIDELITTGANKARAIAAKKLTKVKNSVGLNYKRK</sequence>
<comment type="subcellular location">
    <subcellularLocation>
        <location evidence="8">Cytoplasm</location>
    </subcellularLocation>
</comment>
<dbReference type="InterPro" id="IPR050203">
    <property type="entry name" value="Trp-tRNA_synthetase"/>
</dbReference>
<accession>A0A0H3XI61</accession>
<dbReference type="PRINTS" id="PR01039">
    <property type="entry name" value="TRNASYNTHTRP"/>
</dbReference>
<dbReference type="AlphaFoldDB" id="A0A0H3XI61"/>
<dbReference type="GO" id="GO:0005829">
    <property type="term" value="C:cytosol"/>
    <property type="evidence" value="ECO:0007669"/>
    <property type="project" value="TreeGrafter"/>
</dbReference>
<dbReference type="Gene3D" id="1.10.240.10">
    <property type="entry name" value="Tyrosyl-Transfer RNA Synthetase"/>
    <property type="match status" value="1"/>
</dbReference>
<feature type="binding site" evidence="8">
    <location>
        <begin position="21"/>
        <end position="22"/>
    </location>
    <ligand>
        <name>ATP</name>
        <dbReference type="ChEBI" id="CHEBI:30616"/>
    </ligand>
</feature>
<dbReference type="PANTHER" id="PTHR43766:SF1">
    <property type="entry name" value="TRYPTOPHAN--TRNA LIGASE, MITOCHONDRIAL"/>
    <property type="match status" value="1"/>
</dbReference>
<dbReference type="InterPro" id="IPR002305">
    <property type="entry name" value="aa-tRNA-synth_Ic"/>
</dbReference>
<name>A0A0H3XI61_9MOLU</name>
<dbReference type="Gene3D" id="3.40.50.620">
    <property type="entry name" value="HUPs"/>
    <property type="match status" value="1"/>
</dbReference>
<evidence type="ECO:0000313" key="10">
    <source>
        <dbReference type="EMBL" id="AKM54533.1"/>
    </source>
</evidence>
<dbReference type="EC" id="6.1.1.2" evidence="8"/>
<evidence type="ECO:0000256" key="7">
    <source>
        <dbReference type="ARBA" id="ARBA00049929"/>
    </source>
</evidence>
<dbReference type="GO" id="GO:0006436">
    <property type="term" value="P:tryptophanyl-tRNA aminoacylation"/>
    <property type="evidence" value="ECO:0007669"/>
    <property type="project" value="UniProtKB-UniRule"/>
</dbReference>
<evidence type="ECO:0000256" key="6">
    <source>
        <dbReference type="ARBA" id="ARBA00023146"/>
    </source>
</evidence>
<evidence type="ECO:0000256" key="3">
    <source>
        <dbReference type="ARBA" id="ARBA00022741"/>
    </source>
</evidence>
<evidence type="ECO:0000256" key="8">
    <source>
        <dbReference type="HAMAP-Rule" id="MF_00140"/>
    </source>
</evidence>
<dbReference type="Proteomes" id="UP000035661">
    <property type="component" value="Chromosome"/>
</dbReference>
<keyword evidence="6 8" id="KW-0030">Aminoacyl-tRNA synthetase</keyword>
<gene>
    <name evidence="8 10" type="primary">trpS</name>
    <name evidence="10" type="ORF">SERIO_v1c09750</name>
</gene>
<dbReference type="InterPro" id="IPR014729">
    <property type="entry name" value="Rossmann-like_a/b/a_fold"/>
</dbReference>
<reference evidence="10 11" key="1">
    <citation type="journal article" date="2015" name="Genome Biol. Evol.">
        <title>Found and Lost: The Fates of Horizontally Acquired Genes in Arthropod-Symbiotic Spiroplasma.</title>
        <authorList>
            <person name="Lo W.S."/>
            <person name="Gasparich G.E."/>
            <person name="Kuo C.H."/>
        </authorList>
    </citation>
    <scope>NUCLEOTIDE SEQUENCE [LARGE SCALE GENOMIC DNA]</scope>
    <source>
        <strain evidence="11">TDA-040725-5</strain>
    </source>
</reference>
<dbReference type="HAMAP" id="MF_00140_B">
    <property type="entry name" value="Trp_tRNA_synth_B"/>
    <property type="match status" value="1"/>
</dbReference>
<comment type="catalytic activity">
    <reaction evidence="7 8">
        <text>tRNA(Trp) + L-tryptophan + ATP = L-tryptophyl-tRNA(Trp) + AMP + diphosphate + H(+)</text>
        <dbReference type="Rhea" id="RHEA:24080"/>
        <dbReference type="Rhea" id="RHEA-COMP:9671"/>
        <dbReference type="Rhea" id="RHEA-COMP:9705"/>
        <dbReference type="ChEBI" id="CHEBI:15378"/>
        <dbReference type="ChEBI" id="CHEBI:30616"/>
        <dbReference type="ChEBI" id="CHEBI:33019"/>
        <dbReference type="ChEBI" id="CHEBI:57912"/>
        <dbReference type="ChEBI" id="CHEBI:78442"/>
        <dbReference type="ChEBI" id="CHEBI:78535"/>
        <dbReference type="ChEBI" id="CHEBI:456215"/>
        <dbReference type="EC" id="6.1.1.2"/>
    </reaction>
</comment>
<keyword evidence="8" id="KW-0963">Cytoplasm</keyword>
<dbReference type="GO" id="GO:0004830">
    <property type="term" value="F:tryptophan-tRNA ligase activity"/>
    <property type="evidence" value="ECO:0007669"/>
    <property type="project" value="UniProtKB-UniRule"/>
</dbReference>
<keyword evidence="3 8" id="KW-0547">Nucleotide-binding</keyword>
<dbReference type="RefSeq" id="WP_047791730.1">
    <property type="nucleotide sequence ID" value="NZ_CP011856.1"/>
</dbReference>
<evidence type="ECO:0000256" key="1">
    <source>
        <dbReference type="ARBA" id="ARBA00005594"/>
    </source>
</evidence>
<dbReference type="Pfam" id="PF00579">
    <property type="entry name" value="tRNA-synt_1b"/>
    <property type="match status" value="1"/>
</dbReference>